<feature type="domain" description="HTH cro/C1-type" evidence="1">
    <location>
        <begin position="21"/>
        <end position="75"/>
    </location>
</feature>
<name>A0ABN0XGS3_9ACTN</name>
<dbReference type="Pfam" id="PF13560">
    <property type="entry name" value="HTH_31"/>
    <property type="match status" value="1"/>
</dbReference>
<comment type="caution">
    <text evidence="2">The sequence shown here is derived from an EMBL/GenBank/DDBJ whole genome shotgun (WGS) entry which is preliminary data.</text>
</comment>
<evidence type="ECO:0000313" key="3">
    <source>
        <dbReference type="Proteomes" id="UP001501822"/>
    </source>
</evidence>
<proteinExistence type="predicted"/>
<evidence type="ECO:0000259" key="1">
    <source>
        <dbReference type="PROSITE" id="PS50943"/>
    </source>
</evidence>
<dbReference type="SMART" id="SM00530">
    <property type="entry name" value="HTH_XRE"/>
    <property type="match status" value="1"/>
</dbReference>
<dbReference type="InterPro" id="IPR010982">
    <property type="entry name" value="Lambda_DNA-bd_dom_sf"/>
</dbReference>
<dbReference type="Gene3D" id="1.10.260.40">
    <property type="entry name" value="lambda repressor-like DNA-binding domains"/>
    <property type="match status" value="1"/>
</dbReference>
<dbReference type="Pfam" id="PF19054">
    <property type="entry name" value="DUF5753"/>
    <property type="match status" value="1"/>
</dbReference>
<keyword evidence="3" id="KW-1185">Reference proteome</keyword>
<dbReference type="SUPFAM" id="SSF47413">
    <property type="entry name" value="lambda repressor-like DNA-binding domains"/>
    <property type="match status" value="1"/>
</dbReference>
<dbReference type="InterPro" id="IPR001387">
    <property type="entry name" value="Cro/C1-type_HTH"/>
</dbReference>
<evidence type="ECO:0000313" key="2">
    <source>
        <dbReference type="EMBL" id="GAA0363796.1"/>
    </source>
</evidence>
<dbReference type="Proteomes" id="UP001501822">
    <property type="component" value="Unassembled WGS sequence"/>
</dbReference>
<dbReference type="CDD" id="cd00093">
    <property type="entry name" value="HTH_XRE"/>
    <property type="match status" value="1"/>
</dbReference>
<reference evidence="2 3" key="1">
    <citation type="journal article" date="2019" name="Int. J. Syst. Evol. Microbiol.">
        <title>The Global Catalogue of Microorganisms (GCM) 10K type strain sequencing project: providing services to taxonomists for standard genome sequencing and annotation.</title>
        <authorList>
            <consortium name="The Broad Institute Genomics Platform"/>
            <consortium name="The Broad Institute Genome Sequencing Center for Infectious Disease"/>
            <person name="Wu L."/>
            <person name="Ma J."/>
        </authorList>
    </citation>
    <scope>NUCLEOTIDE SEQUENCE [LARGE SCALE GENOMIC DNA]</scope>
    <source>
        <strain evidence="2 3">JCM 3146</strain>
    </source>
</reference>
<dbReference type="PROSITE" id="PS50943">
    <property type="entry name" value="HTH_CROC1"/>
    <property type="match status" value="1"/>
</dbReference>
<gene>
    <name evidence="2" type="ORF">GCM10010151_62180</name>
</gene>
<protein>
    <submittedName>
        <fullName evidence="2">Helix-turn-helix transcriptional regulator</fullName>
    </submittedName>
</protein>
<dbReference type="InterPro" id="IPR043917">
    <property type="entry name" value="DUF5753"/>
</dbReference>
<accession>A0ABN0XGS3</accession>
<dbReference type="EMBL" id="BAAABM010000064">
    <property type="protein sequence ID" value="GAA0363796.1"/>
    <property type="molecule type" value="Genomic_DNA"/>
</dbReference>
<sequence length="280" mass="30915">MARPQRDLAPDSLIGHFGLEIRTYRNGAGLSQSQLADALGCTGQWVGAVELADKAPSEAFAQDLDTYFRTNGSFHRLWKTIKRARQHTAIPPWFKQWVGIEQKARILRSWEPLVVPGLLQTPAYAHAMLAGKPGLPREEVEKQVTARIGRQQILMTDKSTLLWVVMDESVLRRLVGSPQTMREQLSALIKAAHLNNVTVQIAPSDTGETSGLSGAFVIATIDGEDDAVYLDDATEGRVTTESSEVSDVINRYDAIRSQALPARASLDLISKVIEERWTQA</sequence>
<dbReference type="RefSeq" id="WP_252803724.1">
    <property type="nucleotide sequence ID" value="NZ_BAAABM010000064.1"/>
</dbReference>
<organism evidence="2 3">
    <name type="scientific">Actinoallomurus spadix</name>
    <dbReference type="NCBI Taxonomy" id="79912"/>
    <lineage>
        <taxon>Bacteria</taxon>
        <taxon>Bacillati</taxon>
        <taxon>Actinomycetota</taxon>
        <taxon>Actinomycetes</taxon>
        <taxon>Streptosporangiales</taxon>
        <taxon>Thermomonosporaceae</taxon>
        <taxon>Actinoallomurus</taxon>
    </lineage>
</organism>